<proteinExistence type="predicted"/>
<evidence type="ECO:0000313" key="2">
    <source>
        <dbReference type="EMBL" id="CAF1097416.1"/>
    </source>
</evidence>
<reference evidence="2" key="1">
    <citation type="submission" date="2021-02" db="EMBL/GenBank/DDBJ databases">
        <authorList>
            <person name="Nowell W R."/>
        </authorList>
    </citation>
    <scope>NUCLEOTIDE SEQUENCE</scope>
    <source>
        <strain evidence="2">Ploen Becks lab</strain>
    </source>
</reference>
<protein>
    <submittedName>
        <fullName evidence="2">Uncharacterized protein</fullName>
    </submittedName>
</protein>
<evidence type="ECO:0000256" key="1">
    <source>
        <dbReference type="SAM" id="MobiDB-lite"/>
    </source>
</evidence>
<dbReference type="AlphaFoldDB" id="A0A814NY12"/>
<dbReference type="EMBL" id="CAJNOC010007360">
    <property type="protein sequence ID" value="CAF1097416.1"/>
    <property type="molecule type" value="Genomic_DNA"/>
</dbReference>
<evidence type="ECO:0000313" key="3">
    <source>
        <dbReference type="Proteomes" id="UP000663879"/>
    </source>
</evidence>
<sequence>GDGDNGKNGVDALAEDITEDCSLNEILCTGVIYAEAPRYPKQRIEQLGCRKYLLESCYLTKITVWEDSGVVKKSTRYHARNGSPGQNGGNSGKPGKGGNPGRSGQSYLISVNNHRFKWSNSSLFGAVGLDGKPGKPGQGGKNGNGIERGFFILQLRGIALVFSFGAGDVHALAGESEIIPSDVFAPSGSITKELNEERKQYSKESAVDLVSSQK</sequence>
<feature type="region of interest" description="Disordered" evidence="1">
    <location>
        <begin position="76"/>
        <end position="104"/>
    </location>
</feature>
<gene>
    <name evidence="2" type="ORF">OXX778_LOCUS20975</name>
</gene>
<keyword evidence="3" id="KW-1185">Reference proteome</keyword>
<comment type="caution">
    <text evidence="2">The sequence shown here is derived from an EMBL/GenBank/DDBJ whole genome shotgun (WGS) entry which is preliminary data.</text>
</comment>
<name>A0A814NY12_9BILA</name>
<accession>A0A814NY12</accession>
<organism evidence="2 3">
    <name type="scientific">Brachionus calyciflorus</name>
    <dbReference type="NCBI Taxonomy" id="104777"/>
    <lineage>
        <taxon>Eukaryota</taxon>
        <taxon>Metazoa</taxon>
        <taxon>Spiralia</taxon>
        <taxon>Gnathifera</taxon>
        <taxon>Rotifera</taxon>
        <taxon>Eurotatoria</taxon>
        <taxon>Monogononta</taxon>
        <taxon>Pseudotrocha</taxon>
        <taxon>Ploima</taxon>
        <taxon>Brachionidae</taxon>
        <taxon>Brachionus</taxon>
    </lineage>
</organism>
<feature type="compositionally biased region" description="Gly residues" evidence="1">
    <location>
        <begin position="85"/>
        <end position="101"/>
    </location>
</feature>
<dbReference type="Proteomes" id="UP000663879">
    <property type="component" value="Unassembled WGS sequence"/>
</dbReference>
<feature type="non-terminal residue" evidence="2">
    <location>
        <position position="1"/>
    </location>
</feature>